<dbReference type="Gene3D" id="3.40.190.290">
    <property type="match status" value="1"/>
</dbReference>
<dbReference type="InterPro" id="IPR036390">
    <property type="entry name" value="WH_DNA-bd_sf"/>
</dbReference>
<dbReference type="InterPro" id="IPR000847">
    <property type="entry name" value="LysR_HTH_N"/>
</dbReference>
<dbReference type="GO" id="GO:0003677">
    <property type="term" value="F:DNA binding"/>
    <property type="evidence" value="ECO:0007669"/>
    <property type="project" value="UniProtKB-KW"/>
</dbReference>
<dbReference type="InterPro" id="IPR036388">
    <property type="entry name" value="WH-like_DNA-bd_sf"/>
</dbReference>
<keyword evidence="4" id="KW-0804">Transcription</keyword>
<evidence type="ECO:0000259" key="5">
    <source>
        <dbReference type="PROSITE" id="PS50931"/>
    </source>
</evidence>
<dbReference type="PANTHER" id="PTHR30419">
    <property type="entry name" value="HTH-TYPE TRANSCRIPTIONAL REGULATOR YBHD"/>
    <property type="match status" value="1"/>
</dbReference>
<dbReference type="Proteomes" id="UP000244184">
    <property type="component" value="Unassembled WGS sequence"/>
</dbReference>
<evidence type="ECO:0000256" key="3">
    <source>
        <dbReference type="ARBA" id="ARBA00023125"/>
    </source>
</evidence>
<dbReference type="PANTHER" id="PTHR30419:SF8">
    <property type="entry name" value="NITROGEN ASSIMILATION TRANSCRIPTIONAL ACTIVATOR-RELATED"/>
    <property type="match status" value="1"/>
</dbReference>
<dbReference type="InterPro" id="IPR005119">
    <property type="entry name" value="LysR_subst-bd"/>
</dbReference>
<reference evidence="6 7" key="1">
    <citation type="submission" date="2018-03" db="EMBL/GenBank/DDBJ databases">
        <title>Genome sequence of Paenibacillus elgii strain AC13 an antimicrobial compound producing bacteria.</title>
        <authorList>
            <person name="Kurokawa A.S."/>
            <person name="Araujo J.F."/>
            <person name="Costa R.A."/>
            <person name="Ortega D.B."/>
            <person name="Pires A.S."/>
            <person name="Pappas G.J.Jr."/>
            <person name="Franco O.L."/>
            <person name="Barreto C."/>
            <person name="Magalhaes B.S."/>
            <person name="Kruger R.H."/>
        </authorList>
    </citation>
    <scope>NUCLEOTIDE SEQUENCE [LARGE SCALE GENOMIC DNA]</scope>
    <source>
        <strain evidence="6 7">AC13</strain>
    </source>
</reference>
<keyword evidence="2" id="KW-0805">Transcription regulation</keyword>
<feature type="domain" description="HTH lysR-type" evidence="5">
    <location>
        <begin position="8"/>
        <end position="65"/>
    </location>
</feature>
<evidence type="ECO:0000256" key="2">
    <source>
        <dbReference type="ARBA" id="ARBA00023015"/>
    </source>
</evidence>
<comment type="caution">
    <text evidence="6">The sequence shown here is derived from an EMBL/GenBank/DDBJ whole genome shotgun (WGS) entry which is preliminary data.</text>
</comment>
<evidence type="ECO:0000256" key="4">
    <source>
        <dbReference type="ARBA" id="ARBA00023163"/>
    </source>
</evidence>
<gene>
    <name evidence="6" type="ORF">C8Z91_18515</name>
</gene>
<dbReference type="InterPro" id="IPR050950">
    <property type="entry name" value="HTH-type_LysR_regulators"/>
</dbReference>
<name>A0A2T6G0N2_9BACL</name>
<dbReference type="GO" id="GO:0003700">
    <property type="term" value="F:DNA-binding transcription factor activity"/>
    <property type="evidence" value="ECO:0007669"/>
    <property type="project" value="InterPro"/>
</dbReference>
<evidence type="ECO:0000256" key="1">
    <source>
        <dbReference type="ARBA" id="ARBA00009437"/>
    </source>
</evidence>
<dbReference type="GO" id="GO:0005829">
    <property type="term" value="C:cytosol"/>
    <property type="evidence" value="ECO:0007669"/>
    <property type="project" value="TreeGrafter"/>
</dbReference>
<organism evidence="6 7">
    <name type="scientific">Paenibacillus elgii</name>
    <dbReference type="NCBI Taxonomy" id="189691"/>
    <lineage>
        <taxon>Bacteria</taxon>
        <taxon>Bacillati</taxon>
        <taxon>Bacillota</taxon>
        <taxon>Bacilli</taxon>
        <taxon>Bacillales</taxon>
        <taxon>Paenibacillaceae</taxon>
        <taxon>Paenibacillus</taxon>
    </lineage>
</organism>
<sequence>MQRRCPDIDIRQLEYVLEIIRHSSFTKAAEALHITQPTISKAVKNLEEELGVPLFVRSGKTLELTDAGELIAGQAQDVVRSFKHLELQLGDLTNFKKGHIRIGLPPMAGARFFPGILSRFRDTYPGLTIQLEEDGSVKLAEKVEDGTLDVGVVLLPVDEGVFESYSFVNERLRAVLPPDHSLAGKKEVRLVELQDEAFILFREDFALHERIIEACDGVGFRPRIWYESSQWDFIYEMVAAGMGVALLPESICGMLDPNRVATVTLTDPAIPWHLGMIWRKDRYLSFAAREWVRFSKAHLTNQGRLSL</sequence>
<dbReference type="PRINTS" id="PR00039">
    <property type="entry name" value="HTHLYSR"/>
</dbReference>
<dbReference type="CDD" id="cd08438">
    <property type="entry name" value="PBP2_CidR"/>
    <property type="match status" value="1"/>
</dbReference>
<keyword evidence="3" id="KW-0238">DNA-binding</keyword>
<dbReference type="Pfam" id="PF03466">
    <property type="entry name" value="LysR_substrate"/>
    <property type="match status" value="1"/>
</dbReference>
<protein>
    <submittedName>
        <fullName evidence="6">LysR family transcriptional regulator</fullName>
    </submittedName>
</protein>
<dbReference type="SUPFAM" id="SSF46785">
    <property type="entry name" value="Winged helix' DNA-binding domain"/>
    <property type="match status" value="1"/>
</dbReference>
<comment type="similarity">
    <text evidence="1">Belongs to the LysR transcriptional regulatory family.</text>
</comment>
<dbReference type="FunFam" id="1.10.10.10:FF:000001">
    <property type="entry name" value="LysR family transcriptional regulator"/>
    <property type="match status" value="1"/>
</dbReference>
<evidence type="ECO:0000313" key="6">
    <source>
        <dbReference type="EMBL" id="PUA37724.1"/>
    </source>
</evidence>
<proteinExistence type="inferred from homology"/>
<dbReference type="AlphaFoldDB" id="A0A2T6G0N2"/>
<dbReference type="EMBL" id="PYHP01000048">
    <property type="protein sequence ID" value="PUA37724.1"/>
    <property type="molecule type" value="Genomic_DNA"/>
</dbReference>
<dbReference type="PROSITE" id="PS50931">
    <property type="entry name" value="HTH_LYSR"/>
    <property type="match status" value="1"/>
</dbReference>
<dbReference type="Pfam" id="PF00126">
    <property type="entry name" value="HTH_1"/>
    <property type="match status" value="1"/>
</dbReference>
<accession>A0A2T6G0N2</accession>
<evidence type="ECO:0000313" key="7">
    <source>
        <dbReference type="Proteomes" id="UP000244184"/>
    </source>
</evidence>
<dbReference type="Gene3D" id="1.10.10.10">
    <property type="entry name" value="Winged helix-like DNA-binding domain superfamily/Winged helix DNA-binding domain"/>
    <property type="match status" value="1"/>
</dbReference>
<dbReference type="SUPFAM" id="SSF53850">
    <property type="entry name" value="Periplasmic binding protein-like II"/>
    <property type="match status" value="1"/>
</dbReference>